<comment type="caution">
    <text evidence="3">The sequence shown here is derived from an EMBL/GenBank/DDBJ whole genome shotgun (WGS) entry which is preliminary data.</text>
</comment>
<gene>
    <name evidence="4" type="ORF">GGE31_004956</name>
    <name evidence="3" type="ORF">GGE33_005074</name>
    <name evidence="5" type="ORF">GGE35_004880</name>
</gene>
<keyword evidence="7" id="KW-1185">Reference proteome</keyword>
<evidence type="ECO:0000313" key="6">
    <source>
        <dbReference type="Proteomes" id="UP000520770"/>
    </source>
</evidence>
<dbReference type="RefSeq" id="WP_183829350.1">
    <property type="nucleotide sequence ID" value="NZ_JACIGW010000009.1"/>
</dbReference>
<reference evidence="6 7" key="1">
    <citation type="submission" date="2020-08" db="EMBL/GenBank/DDBJ databases">
        <title>Genomic Encyclopedia of Type Strains, Phase IV (KMG-V): Genome sequencing to study the core and pangenomes of soil and plant-associated prokaryotes.</title>
        <authorList>
            <person name="Whitman W."/>
        </authorList>
    </citation>
    <scope>NUCLEOTIDE SEQUENCE [LARGE SCALE GENOMIC DNA]</scope>
    <source>
        <strain evidence="4 7">SEMIA 444</strain>
        <strain evidence="3 6">SEMIA 448</strain>
        <strain evidence="5 8">SEMIA 452</strain>
    </source>
</reference>
<evidence type="ECO:0000313" key="3">
    <source>
        <dbReference type="EMBL" id="MBB4351295.1"/>
    </source>
</evidence>
<dbReference type="GO" id="GO:0031469">
    <property type="term" value="C:bacterial microcompartment"/>
    <property type="evidence" value="ECO:0007669"/>
    <property type="project" value="UniProtKB-SubCell"/>
</dbReference>
<evidence type="ECO:0000313" key="4">
    <source>
        <dbReference type="EMBL" id="MBB4414413.1"/>
    </source>
</evidence>
<evidence type="ECO:0000313" key="5">
    <source>
        <dbReference type="EMBL" id="MBB4449029.1"/>
    </source>
</evidence>
<dbReference type="Gene3D" id="2.40.50.220">
    <property type="entry name" value="EutN/Ccml"/>
    <property type="match status" value="1"/>
</dbReference>
<evidence type="ECO:0000256" key="2">
    <source>
        <dbReference type="ARBA" id="ARBA00024446"/>
    </source>
</evidence>
<dbReference type="PANTHER" id="PTHR36539">
    <property type="entry name" value="ETHANOLAMINE UTILIZATION PROTEIN EUTN"/>
    <property type="match status" value="1"/>
</dbReference>
<proteinExistence type="predicted"/>
<dbReference type="EMBL" id="JACIGW010000009">
    <property type="protein sequence ID" value="MBB4351295.1"/>
    <property type="molecule type" value="Genomic_DNA"/>
</dbReference>
<dbReference type="PANTHER" id="PTHR36539:SF1">
    <property type="entry name" value="BACTERIAL MICROCOMPARTMENT SHELL VERTEX PROTEIN EUTN"/>
    <property type="match status" value="1"/>
</dbReference>
<evidence type="ECO:0000313" key="8">
    <source>
        <dbReference type="Proteomes" id="UP000576087"/>
    </source>
</evidence>
<evidence type="ECO:0000313" key="7">
    <source>
        <dbReference type="Proteomes" id="UP000524535"/>
    </source>
</evidence>
<accession>A0A7W6SCM8</accession>
<dbReference type="Proteomes" id="UP000576087">
    <property type="component" value="Unassembled WGS sequence"/>
</dbReference>
<dbReference type="Proteomes" id="UP000520770">
    <property type="component" value="Unassembled WGS sequence"/>
</dbReference>
<comment type="subcellular location">
    <subcellularLocation>
        <location evidence="1">Bacterial microcompartment</location>
    </subcellularLocation>
</comment>
<dbReference type="Proteomes" id="UP000524535">
    <property type="component" value="Unassembled WGS sequence"/>
</dbReference>
<name>A0A7W6SCM8_9HYPH</name>
<dbReference type="PROSITE" id="PS51932">
    <property type="entry name" value="BMV"/>
    <property type="match status" value="1"/>
</dbReference>
<protein>
    <submittedName>
        <fullName evidence="3">Ethanolamine utilization protein EutN</fullName>
    </submittedName>
</protein>
<dbReference type="Pfam" id="PF03319">
    <property type="entry name" value="EutN_CcmL"/>
    <property type="match status" value="1"/>
</dbReference>
<dbReference type="EMBL" id="JACIGY010000010">
    <property type="protein sequence ID" value="MBB4414413.1"/>
    <property type="molecule type" value="Genomic_DNA"/>
</dbReference>
<dbReference type="SUPFAM" id="SSF159133">
    <property type="entry name" value="EutN/CcmL-like"/>
    <property type="match status" value="1"/>
</dbReference>
<dbReference type="CDD" id="cd01614">
    <property type="entry name" value="EutN_CcmL"/>
    <property type="match status" value="1"/>
</dbReference>
<evidence type="ECO:0000256" key="1">
    <source>
        <dbReference type="ARBA" id="ARBA00024322"/>
    </source>
</evidence>
<dbReference type="InterPro" id="IPR004992">
    <property type="entry name" value="EutN_CcmL"/>
</dbReference>
<dbReference type="AlphaFoldDB" id="A0A7W6SCM8"/>
<dbReference type="InterPro" id="IPR036677">
    <property type="entry name" value="EutN_CcmL_sf"/>
</dbReference>
<organism evidence="3 6">
    <name type="scientific">Aliirhizobium cellulosilyticum</name>
    <dbReference type="NCBI Taxonomy" id="393664"/>
    <lineage>
        <taxon>Bacteria</taxon>
        <taxon>Pseudomonadati</taxon>
        <taxon>Pseudomonadota</taxon>
        <taxon>Alphaproteobacteria</taxon>
        <taxon>Hyphomicrobiales</taxon>
        <taxon>Rhizobiaceae</taxon>
        <taxon>Aliirhizobium</taxon>
    </lineage>
</organism>
<sequence>MYLARVIGRVVATTKDTSLSGSKLLIITRLNELLEPQGQTLIAVDTVGAGKGETVIVTSGSASRFAGTLQQSVVDATIVGIVDTVETDAGVSDVRHP</sequence>
<dbReference type="EMBL" id="JACIHM010000010">
    <property type="protein sequence ID" value="MBB4449029.1"/>
    <property type="molecule type" value="Genomic_DNA"/>
</dbReference>
<keyword evidence="2" id="KW-1283">Bacterial microcompartment</keyword>